<dbReference type="PATRIC" id="fig|86840.3.peg.4405"/>
<dbReference type="InterPro" id="IPR050248">
    <property type="entry name" value="Polysacc_deacetylase_ArnD"/>
</dbReference>
<feature type="chain" id="PRO_5006166864" evidence="1">
    <location>
        <begin position="26"/>
        <end position="399"/>
    </location>
</feature>
<dbReference type="AlphaFoldDB" id="A0A0P9R672"/>
<accession>A0A0P9R672</accession>
<evidence type="ECO:0000256" key="1">
    <source>
        <dbReference type="SAM" id="SignalP"/>
    </source>
</evidence>
<dbReference type="Gene3D" id="3.20.20.370">
    <property type="entry name" value="Glycoside hydrolase/deacetylase"/>
    <property type="match status" value="1"/>
</dbReference>
<proteinExistence type="predicted"/>
<dbReference type="Proteomes" id="UP000050564">
    <property type="component" value="Unassembled WGS sequence"/>
</dbReference>
<sequence length="399" mass="45189">MIKRASGLRIVLAVCASLFWFQAQAAAPAVATIDRSVWPERLETPALFDVASRAEILSFAHELYLSEKLDEEGLKQRLGLRFVNVSSLNVVRHRLWLRLLENYQAAQKSCAEDANFCVLVEDMDQLRQRAEEYQVANDSFYAAWAAPGATFHQRYLNELLFMAALFPQTSSEIERYNSDEMSGDEMPDRTFMLNFESVPSPADGGTDWLADFMRQQKMNATFFVLGKSLQERLDATSAVSLQSVYRQQCVGIQGWEYRSHSQWLDWQGSVQRSATLVQHVLPDNFVPLFRPPYGHRRADSGDFFRAQHLRVSLWNIDAQDDSGRLTAEQVGDRVLTLMLLWRKGTVVFHDVANKAQSALPLLLANTAQSELVWDDCRNISEAPVEQGLESSEEAAPDGE</sequence>
<reference evidence="3 4" key="1">
    <citation type="submission" date="2015-09" db="EMBL/GenBank/DDBJ databases">
        <title>Genome announcement of multiple Pseudomonas syringae strains.</title>
        <authorList>
            <person name="Thakur S."/>
            <person name="Wang P.W."/>
            <person name="Gong Y."/>
            <person name="Weir B.S."/>
            <person name="Guttman D.S."/>
        </authorList>
    </citation>
    <scope>NUCLEOTIDE SEQUENCE [LARGE SCALE GENOMIC DNA]</scope>
    <source>
        <strain evidence="3 4">ICMP2823</strain>
    </source>
</reference>
<comment type="caution">
    <text evidence="3">The sequence shown here is derived from an EMBL/GenBank/DDBJ whole genome shotgun (WGS) entry which is preliminary data.</text>
</comment>
<dbReference type="SUPFAM" id="SSF88713">
    <property type="entry name" value="Glycoside hydrolase/deacetylase"/>
    <property type="match status" value="1"/>
</dbReference>
<evidence type="ECO:0000313" key="4">
    <source>
        <dbReference type="Proteomes" id="UP000050564"/>
    </source>
</evidence>
<dbReference type="InterPro" id="IPR011330">
    <property type="entry name" value="Glyco_hydro/deAcase_b/a-brl"/>
</dbReference>
<organism evidence="3 4">
    <name type="scientific">Pseudomonas cannabina</name>
    <dbReference type="NCBI Taxonomy" id="86840"/>
    <lineage>
        <taxon>Bacteria</taxon>
        <taxon>Pseudomonadati</taxon>
        <taxon>Pseudomonadota</taxon>
        <taxon>Gammaproteobacteria</taxon>
        <taxon>Pseudomonadales</taxon>
        <taxon>Pseudomonadaceae</taxon>
        <taxon>Pseudomonas</taxon>
    </lineage>
</organism>
<protein>
    <submittedName>
        <fullName evidence="3">Polysaccharide deacetylase family protein</fullName>
    </submittedName>
</protein>
<evidence type="ECO:0000313" key="3">
    <source>
        <dbReference type="EMBL" id="KPW79049.1"/>
    </source>
</evidence>
<evidence type="ECO:0000259" key="2">
    <source>
        <dbReference type="Pfam" id="PF01522"/>
    </source>
</evidence>
<feature type="signal peptide" evidence="1">
    <location>
        <begin position="1"/>
        <end position="25"/>
    </location>
</feature>
<keyword evidence="1" id="KW-0732">Signal</keyword>
<dbReference type="Pfam" id="PF01522">
    <property type="entry name" value="Polysacc_deac_1"/>
    <property type="match status" value="1"/>
</dbReference>
<dbReference type="CDD" id="cd10917">
    <property type="entry name" value="CE4_NodB_like_6s_7s"/>
    <property type="match status" value="1"/>
</dbReference>
<dbReference type="EMBL" id="LJPX01000130">
    <property type="protein sequence ID" value="KPW79049.1"/>
    <property type="molecule type" value="Genomic_DNA"/>
</dbReference>
<dbReference type="PANTHER" id="PTHR10587">
    <property type="entry name" value="GLYCOSYL TRANSFERASE-RELATED"/>
    <property type="match status" value="1"/>
</dbReference>
<dbReference type="InterPro" id="IPR002509">
    <property type="entry name" value="NODB_dom"/>
</dbReference>
<feature type="domain" description="NodB homology" evidence="2">
    <location>
        <begin position="185"/>
        <end position="299"/>
    </location>
</feature>
<gene>
    <name evidence="3" type="ORF">ALO81_04977</name>
</gene>
<dbReference type="GO" id="GO:0005975">
    <property type="term" value="P:carbohydrate metabolic process"/>
    <property type="evidence" value="ECO:0007669"/>
    <property type="project" value="InterPro"/>
</dbReference>
<dbReference type="GO" id="GO:0016810">
    <property type="term" value="F:hydrolase activity, acting on carbon-nitrogen (but not peptide) bonds"/>
    <property type="evidence" value="ECO:0007669"/>
    <property type="project" value="InterPro"/>
</dbReference>
<name>A0A0P9R672_PSECA</name>